<dbReference type="GO" id="GO:0000978">
    <property type="term" value="F:RNA polymerase II cis-regulatory region sequence-specific DNA binding"/>
    <property type="evidence" value="ECO:0007669"/>
    <property type="project" value="TreeGrafter"/>
</dbReference>
<comment type="similarity">
    <text evidence="2">Belongs to the krueppel C2H2-type zinc-finger protein family.</text>
</comment>
<dbReference type="AlphaFoldDB" id="A0A0C9RQG0"/>
<dbReference type="GO" id="GO:0003700">
    <property type="term" value="F:DNA-binding transcription factor activity"/>
    <property type="evidence" value="ECO:0007669"/>
    <property type="project" value="TreeGrafter"/>
</dbReference>
<dbReference type="PANTHER" id="PTHR24390:SF79">
    <property type="entry name" value="ASPARAGINE-RICH ZINC FINGER PROTEIN AZF1"/>
    <property type="match status" value="1"/>
</dbReference>
<dbReference type="Proteomes" id="UP000694866">
    <property type="component" value="Unplaced"/>
</dbReference>
<organism evidence="15">
    <name type="scientific">Fopius arisanus</name>
    <dbReference type="NCBI Taxonomy" id="64838"/>
    <lineage>
        <taxon>Eukaryota</taxon>
        <taxon>Metazoa</taxon>
        <taxon>Ecdysozoa</taxon>
        <taxon>Arthropoda</taxon>
        <taxon>Hexapoda</taxon>
        <taxon>Insecta</taxon>
        <taxon>Pterygota</taxon>
        <taxon>Neoptera</taxon>
        <taxon>Endopterygota</taxon>
        <taxon>Hymenoptera</taxon>
        <taxon>Apocrita</taxon>
        <taxon>Ichneumonoidea</taxon>
        <taxon>Braconidae</taxon>
        <taxon>Opiinae</taxon>
        <taxon>Fopius</taxon>
    </lineage>
</organism>
<dbReference type="SMART" id="SM00868">
    <property type="entry name" value="zf-AD"/>
    <property type="match status" value="1"/>
</dbReference>
<keyword evidence="7" id="KW-0805">Transcription regulation</keyword>
<gene>
    <name evidence="15" type="primary">ZNF623</name>
    <name evidence="17" type="synonym">LOC105267356</name>
    <name evidence="15" type="ORF">g.54224</name>
</gene>
<reference evidence="15" key="1">
    <citation type="submission" date="2015-01" db="EMBL/GenBank/DDBJ databases">
        <title>Transcriptome Assembly of Fopius arisanus.</title>
        <authorList>
            <person name="Geib S."/>
        </authorList>
    </citation>
    <scope>NUCLEOTIDE SEQUENCE</scope>
</reference>
<feature type="domain" description="C2H2-type" evidence="13">
    <location>
        <begin position="433"/>
        <end position="460"/>
    </location>
</feature>
<feature type="binding site" evidence="12">
    <location>
        <position position="68"/>
    </location>
    <ligand>
        <name>Zn(2+)</name>
        <dbReference type="ChEBI" id="CHEBI:29105"/>
    </ligand>
</feature>
<accession>A0A0C9RQG0</accession>
<dbReference type="Gene3D" id="3.40.1800.20">
    <property type="match status" value="1"/>
</dbReference>
<evidence type="ECO:0000256" key="1">
    <source>
        <dbReference type="ARBA" id="ARBA00004123"/>
    </source>
</evidence>
<feature type="binding site" evidence="12">
    <location>
        <position position="22"/>
    </location>
    <ligand>
        <name>Zn(2+)</name>
        <dbReference type="ChEBI" id="CHEBI:29105"/>
    </ligand>
</feature>
<evidence type="ECO:0000256" key="2">
    <source>
        <dbReference type="ARBA" id="ARBA00006991"/>
    </source>
</evidence>
<dbReference type="PROSITE" id="PS00028">
    <property type="entry name" value="ZINC_FINGER_C2H2_1"/>
    <property type="match status" value="7"/>
</dbReference>
<evidence type="ECO:0000313" key="15">
    <source>
        <dbReference type="EMBL" id="JAG79218.1"/>
    </source>
</evidence>
<dbReference type="Pfam" id="PF00096">
    <property type="entry name" value="zf-C2H2"/>
    <property type="match status" value="4"/>
</dbReference>
<dbReference type="SMART" id="SM00355">
    <property type="entry name" value="ZnF_C2H2"/>
    <property type="match status" value="8"/>
</dbReference>
<dbReference type="GeneID" id="105267356"/>
<keyword evidence="4" id="KW-0677">Repeat</keyword>
<dbReference type="SUPFAM" id="SSF57716">
    <property type="entry name" value="Glucocorticoid receptor-like (DNA-binding domain)"/>
    <property type="match status" value="1"/>
</dbReference>
<reference evidence="17" key="2">
    <citation type="submission" date="2025-04" db="UniProtKB">
        <authorList>
            <consortium name="RefSeq"/>
        </authorList>
    </citation>
    <scope>IDENTIFICATION</scope>
    <source>
        <strain evidence="17">USDA-PBARC FA_bdor</strain>
        <tissue evidence="17">Whole organism</tissue>
    </source>
</reference>
<dbReference type="PROSITE" id="PS50157">
    <property type="entry name" value="ZINC_FINGER_C2H2_2"/>
    <property type="match status" value="6"/>
</dbReference>
<dbReference type="PROSITE" id="PS51915">
    <property type="entry name" value="ZAD"/>
    <property type="match status" value="1"/>
</dbReference>
<feature type="domain" description="C2H2-type" evidence="13">
    <location>
        <begin position="461"/>
        <end position="488"/>
    </location>
</feature>
<evidence type="ECO:0000313" key="17">
    <source>
        <dbReference type="RefSeq" id="XP_011304455.1"/>
    </source>
</evidence>
<dbReference type="InterPro" id="IPR012934">
    <property type="entry name" value="Znf_AD"/>
</dbReference>
<feature type="domain" description="C2H2-type" evidence="13">
    <location>
        <begin position="377"/>
        <end position="404"/>
    </location>
</feature>
<evidence type="ECO:0000256" key="8">
    <source>
        <dbReference type="ARBA" id="ARBA00023125"/>
    </source>
</evidence>
<dbReference type="PANTHER" id="PTHR24390">
    <property type="entry name" value="ZINC FINGER PROTEIN"/>
    <property type="match status" value="1"/>
</dbReference>
<keyword evidence="8" id="KW-0238">DNA-binding</keyword>
<keyword evidence="10" id="KW-0539">Nucleus</keyword>
<dbReference type="GO" id="GO:0005634">
    <property type="term" value="C:nucleus"/>
    <property type="evidence" value="ECO:0007669"/>
    <property type="project" value="UniProtKB-SubCell"/>
</dbReference>
<evidence type="ECO:0000256" key="12">
    <source>
        <dbReference type="PROSITE-ProRule" id="PRU01263"/>
    </source>
</evidence>
<evidence type="ECO:0000259" key="13">
    <source>
        <dbReference type="PROSITE" id="PS50157"/>
    </source>
</evidence>
<dbReference type="EMBL" id="GBYB01009451">
    <property type="protein sequence ID" value="JAG79218.1"/>
    <property type="molecule type" value="Transcribed_RNA"/>
</dbReference>
<comment type="subcellular location">
    <subcellularLocation>
        <location evidence="1">Nucleus</location>
    </subcellularLocation>
</comment>
<dbReference type="KEGG" id="fas:105267356"/>
<evidence type="ECO:0000313" key="16">
    <source>
        <dbReference type="Proteomes" id="UP000694866"/>
    </source>
</evidence>
<evidence type="ECO:0000256" key="6">
    <source>
        <dbReference type="ARBA" id="ARBA00022833"/>
    </source>
</evidence>
<evidence type="ECO:0000256" key="11">
    <source>
        <dbReference type="PROSITE-ProRule" id="PRU00042"/>
    </source>
</evidence>
<dbReference type="SUPFAM" id="SSF57667">
    <property type="entry name" value="beta-beta-alpha zinc fingers"/>
    <property type="match status" value="4"/>
</dbReference>
<dbReference type="Gene3D" id="3.30.160.60">
    <property type="entry name" value="Classic Zinc Finger"/>
    <property type="match status" value="4"/>
</dbReference>
<keyword evidence="3 12" id="KW-0479">Metal-binding</keyword>
<evidence type="ECO:0000256" key="7">
    <source>
        <dbReference type="ARBA" id="ARBA00023015"/>
    </source>
</evidence>
<keyword evidence="16" id="KW-1185">Reference proteome</keyword>
<sequence>MDDTMTTFHSSKRLMNEICRLCLKQGNGMPSIFDEIDQDTHMAVLAEKITSIARVDITPTDGLPTSICHMCRRQVNQFHDFRLLVEMSDKALRSCLKTAQLPDQPGDMEMNMFKDMTDNEYKDILEDENDEFNMKDIMNYALLVSTNEGLQVWKINDLEESHEHEKLMKSECPVAKINKDELKRLRGDKTFHNKSYEEELQLQKPCDFDNDQSFLNDMTSCQLCFSEFESVEDLKNHITEHCFSSENEILEDGVTSSKQTVSLESFIESGDKISTSVSTLSSKKLNKSQRSKLFKCRYCKKSFSKLILKKHHEKCQVKEEQLICNECGIKFTKRSELRHHKGTHVTSPMMCSTCDKVFRNVQSFKMHVKRHTLGNRFNCTTCGQSYYTNSELARHVQKHEDKRKYPCHLCATSFLSKPELNRHMKYHNGVKRFECNLCCKSYYESGHLKVHQRVHTGERPFVCQLCNKGFVTRSKLARHTKIHKKEESLS</sequence>
<evidence type="ECO:0000256" key="3">
    <source>
        <dbReference type="ARBA" id="ARBA00022723"/>
    </source>
</evidence>
<dbReference type="FunFam" id="3.30.160.60:FF:001498">
    <property type="entry name" value="Zinc finger protein 404"/>
    <property type="match status" value="1"/>
</dbReference>
<feature type="binding site" evidence="12">
    <location>
        <position position="71"/>
    </location>
    <ligand>
        <name>Zn(2+)</name>
        <dbReference type="ChEBI" id="CHEBI:29105"/>
    </ligand>
</feature>
<accession>A0A9R1T893</accession>
<evidence type="ECO:0000256" key="9">
    <source>
        <dbReference type="ARBA" id="ARBA00023163"/>
    </source>
</evidence>
<evidence type="ECO:0000256" key="10">
    <source>
        <dbReference type="ARBA" id="ARBA00023242"/>
    </source>
</evidence>
<dbReference type="Pfam" id="PF07776">
    <property type="entry name" value="zf-AD"/>
    <property type="match status" value="1"/>
</dbReference>
<feature type="domain" description="ZAD" evidence="14">
    <location>
        <begin position="17"/>
        <end position="95"/>
    </location>
</feature>
<dbReference type="GO" id="GO:0042802">
    <property type="term" value="F:identical protein binding"/>
    <property type="evidence" value="ECO:0007669"/>
    <property type="project" value="UniProtKB-ARBA"/>
</dbReference>
<feature type="binding site" evidence="12">
    <location>
        <position position="19"/>
    </location>
    <ligand>
        <name>Zn(2+)</name>
        <dbReference type="ChEBI" id="CHEBI:29105"/>
    </ligand>
</feature>
<evidence type="ECO:0000259" key="14">
    <source>
        <dbReference type="PROSITE" id="PS51915"/>
    </source>
</evidence>
<feature type="domain" description="C2H2-type" evidence="13">
    <location>
        <begin position="322"/>
        <end position="349"/>
    </location>
</feature>
<name>A0A0C9RQG0_9HYME</name>
<keyword evidence="9" id="KW-0804">Transcription</keyword>
<dbReference type="GO" id="GO:0006357">
    <property type="term" value="P:regulation of transcription by RNA polymerase II"/>
    <property type="evidence" value="ECO:0007669"/>
    <property type="project" value="TreeGrafter"/>
</dbReference>
<keyword evidence="5 11" id="KW-0863">Zinc-finger</keyword>
<protein>
    <submittedName>
        <fullName evidence="15">ZNF623 protein</fullName>
    </submittedName>
    <submittedName>
        <fullName evidence="17">Zinc finger protein OZF</fullName>
    </submittedName>
</protein>
<feature type="domain" description="C2H2-type" evidence="13">
    <location>
        <begin position="405"/>
        <end position="432"/>
    </location>
</feature>
<dbReference type="GO" id="GO:0008270">
    <property type="term" value="F:zinc ion binding"/>
    <property type="evidence" value="ECO:0007669"/>
    <property type="project" value="UniProtKB-UniRule"/>
</dbReference>
<dbReference type="RefSeq" id="XP_011304455.1">
    <property type="nucleotide sequence ID" value="XM_011306153.1"/>
</dbReference>
<evidence type="ECO:0000256" key="5">
    <source>
        <dbReference type="ARBA" id="ARBA00022771"/>
    </source>
</evidence>
<dbReference type="FunFam" id="3.30.160.60:FF:000508">
    <property type="entry name" value="Myeloid zinc finger 1"/>
    <property type="match status" value="1"/>
</dbReference>
<feature type="domain" description="C2H2-type" evidence="13">
    <location>
        <begin position="349"/>
        <end position="372"/>
    </location>
</feature>
<keyword evidence="6 12" id="KW-0862">Zinc</keyword>
<dbReference type="InterPro" id="IPR013087">
    <property type="entry name" value="Znf_C2H2_type"/>
</dbReference>
<evidence type="ECO:0000256" key="4">
    <source>
        <dbReference type="ARBA" id="ARBA00022737"/>
    </source>
</evidence>
<dbReference type="OrthoDB" id="1095242at2759"/>
<proteinExistence type="inferred from homology"/>
<dbReference type="InterPro" id="IPR036236">
    <property type="entry name" value="Znf_C2H2_sf"/>
</dbReference>